<dbReference type="Proteomes" id="UP000664203">
    <property type="component" value="Unassembled WGS sequence"/>
</dbReference>
<dbReference type="OrthoDB" id="10563973at2759"/>
<proteinExistence type="predicted"/>
<protein>
    <submittedName>
        <fullName evidence="1">Uncharacterized protein</fullName>
    </submittedName>
</protein>
<evidence type="ECO:0000313" key="2">
    <source>
        <dbReference type="Proteomes" id="UP000664203"/>
    </source>
</evidence>
<organism evidence="1 2">
    <name type="scientific">Alectoria fallacina</name>
    <dbReference type="NCBI Taxonomy" id="1903189"/>
    <lineage>
        <taxon>Eukaryota</taxon>
        <taxon>Fungi</taxon>
        <taxon>Dikarya</taxon>
        <taxon>Ascomycota</taxon>
        <taxon>Pezizomycotina</taxon>
        <taxon>Lecanoromycetes</taxon>
        <taxon>OSLEUM clade</taxon>
        <taxon>Lecanoromycetidae</taxon>
        <taxon>Lecanorales</taxon>
        <taxon>Lecanorineae</taxon>
        <taxon>Parmeliaceae</taxon>
        <taxon>Alectoria</taxon>
    </lineage>
</organism>
<reference evidence="1" key="1">
    <citation type="submission" date="2021-03" db="EMBL/GenBank/DDBJ databases">
        <authorList>
            <person name="Tagirdzhanova G."/>
        </authorList>
    </citation>
    <scope>NUCLEOTIDE SEQUENCE</scope>
</reference>
<sequence>MVTEGGTMTFFAFARDIRNLIYVFLATKDKTYIIISADAVAISKALFNSEPDLGITNVSQGIQYEMIEALCPNTLTRRDSESDMLYRDVDINASRGQVYQVLHTLYGKGGHPTIVRDNTRLISPLLQLPFFDAIMTLVRLEILLITALNFKPDLRKLGGFLEPSFGPGAVYYEWPLLLDPVEGDYGYVKYHLMKFLAEQLE</sequence>
<evidence type="ECO:0000313" key="1">
    <source>
        <dbReference type="EMBL" id="CAF9937430.1"/>
    </source>
</evidence>
<keyword evidence="2" id="KW-1185">Reference proteome</keyword>
<gene>
    <name evidence="1" type="ORF">ALECFALPRED_007248</name>
</gene>
<comment type="caution">
    <text evidence="1">The sequence shown here is derived from an EMBL/GenBank/DDBJ whole genome shotgun (WGS) entry which is preliminary data.</text>
</comment>
<dbReference type="AlphaFoldDB" id="A0A8H3IZR8"/>
<name>A0A8H3IZR8_9LECA</name>
<dbReference type="EMBL" id="CAJPDR010000472">
    <property type="protein sequence ID" value="CAF9937430.1"/>
    <property type="molecule type" value="Genomic_DNA"/>
</dbReference>
<accession>A0A8H3IZR8</accession>